<dbReference type="NCBIfam" id="TIGR01409">
    <property type="entry name" value="TAT_signal_seq"/>
    <property type="match status" value="1"/>
</dbReference>
<evidence type="ECO:0000256" key="1">
    <source>
        <dbReference type="SAM" id="SignalP"/>
    </source>
</evidence>
<dbReference type="InterPro" id="IPR019546">
    <property type="entry name" value="TAT_signal_bac_arc"/>
</dbReference>
<sequence length="56" mass="5827">MTTTRRRFLTTAAAAAGAVTFLPFATRAVAQATHAFPTAAGDITVHPVEHASMRAS</sequence>
<dbReference type="AlphaFoldDB" id="A0A1H7ZKV3"/>
<dbReference type="STRING" id="245187.SAMN04488003_10210"/>
<dbReference type="PROSITE" id="PS51318">
    <property type="entry name" value="TAT"/>
    <property type="match status" value="1"/>
</dbReference>
<gene>
    <name evidence="2" type="ORF">SAMN04488003_10210</name>
</gene>
<reference evidence="2 3" key="1">
    <citation type="submission" date="2016-10" db="EMBL/GenBank/DDBJ databases">
        <authorList>
            <person name="de Groot N.N."/>
        </authorList>
    </citation>
    <scope>NUCLEOTIDE SEQUENCE [LARGE SCALE GENOMIC DNA]</scope>
    <source>
        <strain evidence="2 3">DSM 16213</strain>
    </source>
</reference>
<accession>A0A1H7ZKV3</accession>
<dbReference type="EMBL" id="FOCI01000002">
    <property type="protein sequence ID" value="SEM58574.1"/>
    <property type="molecule type" value="Genomic_DNA"/>
</dbReference>
<name>A0A1H7ZKV3_9RHOB</name>
<dbReference type="Proteomes" id="UP000199585">
    <property type="component" value="Unassembled WGS sequence"/>
</dbReference>
<feature type="signal peptide" evidence="1">
    <location>
        <begin position="1"/>
        <end position="30"/>
    </location>
</feature>
<keyword evidence="3" id="KW-1185">Reference proteome</keyword>
<protein>
    <submittedName>
        <fullName evidence="2">Tat (Twin-arginine translocation) pathway signal sequence</fullName>
    </submittedName>
</protein>
<keyword evidence="1" id="KW-0732">Signal</keyword>
<organism evidence="2 3">
    <name type="scientific">Loktanella fryxellensis</name>
    <dbReference type="NCBI Taxonomy" id="245187"/>
    <lineage>
        <taxon>Bacteria</taxon>
        <taxon>Pseudomonadati</taxon>
        <taxon>Pseudomonadota</taxon>
        <taxon>Alphaproteobacteria</taxon>
        <taxon>Rhodobacterales</taxon>
        <taxon>Roseobacteraceae</taxon>
        <taxon>Loktanella</taxon>
    </lineage>
</organism>
<evidence type="ECO:0000313" key="2">
    <source>
        <dbReference type="EMBL" id="SEM58574.1"/>
    </source>
</evidence>
<dbReference type="InterPro" id="IPR006311">
    <property type="entry name" value="TAT_signal"/>
</dbReference>
<dbReference type="RefSeq" id="WP_342707795.1">
    <property type="nucleotide sequence ID" value="NZ_FOCI01000002.1"/>
</dbReference>
<evidence type="ECO:0000313" key="3">
    <source>
        <dbReference type="Proteomes" id="UP000199585"/>
    </source>
</evidence>
<feature type="chain" id="PRO_5011639961" evidence="1">
    <location>
        <begin position="31"/>
        <end position="56"/>
    </location>
</feature>
<proteinExistence type="predicted"/>